<dbReference type="GO" id="GO:0016787">
    <property type="term" value="F:hydrolase activity"/>
    <property type="evidence" value="ECO:0007669"/>
    <property type="project" value="UniProtKB-KW"/>
</dbReference>
<gene>
    <name evidence="4" type="ORF">HNR72_002767</name>
</gene>
<dbReference type="PANTHER" id="PTHR43046">
    <property type="entry name" value="GDP-MANNOSE MANNOSYL HYDROLASE"/>
    <property type="match status" value="1"/>
</dbReference>
<dbReference type="Gene3D" id="3.90.79.10">
    <property type="entry name" value="Nucleoside Triphosphate Pyrophosphohydrolase"/>
    <property type="match status" value="1"/>
</dbReference>
<dbReference type="PANTHER" id="PTHR43046:SF14">
    <property type="entry name" value="MUTT_NUDIX FAMILY PROTEIN"/>
    <property type="match status" value="1"/>
</dbReference>
<proteinExistence type="predicted"/>
<dbReference type="InterPro" id="IPR000086">
    <property type="entry name" value="NUDIX_hydrolase_dom"/>
</dbReference>
<dbReference type="InterPro" id="IPR015797">
    <property type="entry name" value="NUDIX_hydrolase-like_dom_sf"/>
</dbReference>
<organism evidence="4 5">
    <name type="scientific">Streptomyces collinus</name>
    <dbReference type="NCBI Taxonomy" id="42684"/>
    <lineage>
        <taxon>Bacteria</taxon>
        <taxon>Bacillati</taxon>
        <taxon>Actinomycetota</taxon>
        <taxon>Actinomycetes</taxon>
        <taxon>Kitasatosporales</taxon>
        <taxon>Streptomycetaceae</taxon>
        <taxon>Streptomyces</taxon>
    </lineage>
</organism>
<dbReference type="AlphaFoldDB" id="A0AA89QF84"/>
<dbReference type="EMBL" id="JACHLX010000001">
    <property type="protein sequence ID" value="MBB5811739.1"/>
    <property type="molecule type" value="Genomic_DNA"/>
</dbReference>
<protein>
    <submittedName>
        <fullName evidence="4">8-oxo-dGTP pyrophosphatase MutT (NUDIX family)</fullName>
    </submittedName>
</protein>
<reference evidence="4 5" key="1">
    <citation type="submission" date="2020-08" db="EMBL/GenBank/DDBJ databases">
        <title>Sequencing the genomes of 1000 actinobacteria strains.</title>
        <authorList>
            <person name="Klenk H.-P."/>
        </authorList>
    </citation>
    <scope>NUCLEOTIDE SEQUENCE [LARGE SCALE GENOMIC DNA]</scope>
    <source>
        <strain evidence="4 5">DSM 40129</strain>
    </source>
</reference>
<dbReference type="GeneID" id="93839168"/>
<evidence type="ECO:0000313" key="4">
    <source>
        <dbReference type="EMBL" id="MBB5811739.1"/>
    </source>
</evidence>
<evidence type="ECO:0000256" key="1">
    <source>
        <dbReference type="ARBA" id="ARBA00001946"/>
    </source>
</evidence>
<dbReference type="PROSITE" id="PS51462">
    <property type="entry name" value="NUDIX"/>
    <property type="match status" value="1"/>
</dbReference>
<feature type="domain" description="Nudix hydrolase" evidence="3">
    <location>
        <begin position="181"/>
        <end position="309"/>
    </location>
</feature>
<accession>A0AA89QF84</accession>
<evidence type="ECO:0000259" key="3">
    <source>
        <dbReference type="PROSITE" id="PS51462"/>
    </source>
</evidence>
<dbReference type="CDD" id="cd02883">
    <property type="entry name" value="NUDIX_Hydrolase"/>
    <property type="match status" value="1"/>
</dbReference>
<evidence type="ECO:0000313" key="5">
    <source>
        <dbReference type="Proteomes" id="UP000579531"/>
    </source>
</evidence>
<evidence type="ECO:0000256" key="2">
    <source>
        <dbReference type="ARBA" id="ARBA00022801"/>
    </source>
</evidence>
<dbReference type="Proteomes" id="UP000579531">
    <property type="component" value="Unassembled WGS sequence"/>
</dbReference>
<comment type="caution">
    <text evidence="4">The sequence shown here is derived from an EMBL/GenBank/DDBJ whole genome shotgun (WGS) entry which is preliminary data.</text>
</comment>
<dbReference type="RefSeq" id="WP_184847390.1">
    <property type="nucleotide sequence ID" value="NZ_BAABFE010000011.1"/>
</dbReference>
<sequence>MFRLPLDTFPEWGIRVHLWPPAGKRRTDSDPFIVHSHGWDLLTRSVVGCVRHAMYDVDDGATAVWYDSFTVESSPGTGVSVLSPEGRSTSVRMVSEWDATPQESPLHIPAGRFHTTTGPHEAVWDSWSVTLVATEHVASNDSRVLGPSKGNAVVNERAAITDPGVPLSVVDHAYEQRVNGSNQWTSFVFLIDSGRILLARTRRYPRYWHPVGGQMESWDDTPLDTARREVREELGIDLDAGEMISIGCLPRDEGPGKIHAWVCVGAFPARPEVQEEEIHEVRWTTLEEALRADSLAASHGFLTTISDRRREFGLET</sequence>
<name>A0AA89QF84_STRCU</name>
<keyword evidence="5" id="KW-1185">Reference proteome</keyword>
<keyword evidence="2" id="KW-0378">Hydrolase</keyword>
<comment type="cofactor">
    <cofactor evidence="1">
        <name>Mg(2+)</name>
        <dbReference type="ChEBI" id="CHEBI:18420"/>
    </cofactor>
</comment>
<dbReference type="Pfam" id="PF00293">
    <property type="entry name" value="NUDIX"/>
    <property type="match status" value="1"/>
</dbReference>
<dbReference type="SUPFAM" id="SSF55811">
    <property type="entry name" value="Nudix"/>
    <property type="match status" value="1"/>
</dbReference>